<evidence type="ECO:0000313" key="2">
    <source>
        <dbReference type="EMBL" id="PWA59298.1"/>
    </source>
</evidence>
<comment type="caution">
    <text evidence="2">The sequence shown here is derived from an EMBL/GenBank/DDBJ whole genome shotgun (WGS) entry which is preliminary data.</text>
</comment>
<dbReference type="EMBL" id="PKPP01005660">
    <property type="protein sequence ID" value="PWA59298.1"/>
    <property type="molecule type" value="Genomic_DNA"/>
</dbReference>
<dbReference type="AlphaFoldDB" id="A0A2U1MDH7"/>
<evidence type="ECO:0008006" key="4">
    <source>
        <dbReference type="Google" id="ProtNLM"/>
    </source>
</evidence>
<evidence type="ECO:0000256" key="1">
    <source>
        <dbReference type="SAM" id="MobiDB-lite"/>
    </source>
</evidence>
<organism evidence="2 3">
    <name type="scientific">Artemisia annua</name>
    <name type="common">Sweet wormwood</name>
    <dbReference type="NCBI Taxonomy" id="35608"/>
    <lineage>
        <taxon>Eukaryota</taxon>
        <taxon>Viridiplantae</taxon>
        <taxon>Streptophyta</taxon>
        <taxon>Embryophyta</taxon>
        <taxon>Tracheophyta</taxon>
        <taxon>Spermatophyta</taxon>
        <taxon>Magnoliopsida</taxon>
        <taxon>eudicotyledons</taxon>
        <taxon>Gunneridae</taxon>
        <taxon>Pentapetalae</taxon>
        <taxon>asterids</taxon>
        <taxon>campanulids</taxon>
        <taxon>Asterales</taxon>
        <taxon>Asteraceae</taxon>
        <taxon>Asteroideae</taxon>
        <taxon>Anthemideae</taxon>
        <taxon>Artemisiinae</taxon>
        <taxon>Artemisia</taxon>
    </lineage>
</organism>
<feature type="region of interest" description="Disordered" evidence="1">
    <location>
        <begin position="26"/>
        <end position="45"/>
    </location>
</feature>
<protein>
    <recommendedName>
        <fullName evidence="4">Helitron helicase-like domain-containing protein</fullName>
    </recommendedName>
</protein>
<keyword evidence="3" id="KW-1185">Reference proteome</keyword>
<reference evidence="2 3" key="1">
    <citation type="journal article" date="2018" name="Mol. Plant">
        <title>The genome of Artemisia annua provides insight into the evolution of Asteraceae family and artemisinin biosynthesis.</title>
        <authorList>
            <person name="Shen Q."/>
            <person name="Zhang L."/>
            <person name="Liao Z."/>
            <person name="Wang S."/>
            <person name="Yan T."/>
            <person name="Shi P."/>
            <person name="Liu M."/>
            <person name="Fu X."/>
            <person name="Pan Q."/>
            <person name="Wang Y."/>
            <person name="Lv Z."/>
            <person name="Lu X."/>
            <person name="Zhang F."/>
            <person name="Jiang W."/>
            <person name="Ma Y."/>
            <person name="Chen M."/>
            <person name="Hao X."/>
            <person name="Li L."/>
            <person name="Tang Y."/>
            <person name="Lv G."/>
            <person name="Zhou Y."/>
            <person name="Sun X."/>
            <person name="Brodelius P.E."/>
            <person name="Rose J.K.C."/>
            <person name="Tang K."/>
        </authorList>
    </citation>
    <scope>NUCLEOTIDE SEQUENCE [LARGE SCALE GENOMIC DNA]</scope>
    <source>
        <strain evidence="3">cv. Huhao1</strain>
        <tissue evidence="2">Leaf</tissue>
    </source>
</reference>
<proteinExistence type="predicted"/>
<feature type="region of interest" description="Disordered" evidence="1">
    <location>
        <begin position="197"/>
        <end position="235"/>
    </location>
</feature>
<dbReference type="Proteomes" id="UP000245207">
    <property type="component" value="Unassembled WGS sequence"/>
</dbReference>
<gene>
    <name evidence="2" type="ORF">CTI12_AA392700</name>
</gene>
<name>A0A2U1MDH7_ARTAN</name>
<accession>A0A2U1MDH7</accession>
<evidence type="ECO:0000313" key="3">
    <source>
        <dbReference type="Proteomes" id="UP000245207"/>
    </source>
</evidence>
<sequence length="384" mass="41292">MAEDMPVHEPHPFVFHGSLTYEHGLSTSDSGFGESGGQHGHVNEAQHPDFLSNALTGSSGPSESDIFLIDGPQTSASTLHASSGVGQGGSLAVVPNDLFDGSARFATSVPAHVNPVTESPAQAITIDGLVSTFRVTNIMPQRFEGGRDAMSSQGPSAVPTRFSAAGFSHDVPIILNFTTGQIARNCVPGPCLPNAGATVPGPTLPTTRRSRARQPHTFDADAPPVQGPLAPPQRQGAPLDYKRFGRCDGVCQYCHALFWPEEKRSGMSASATPQYQRCCAEGLIEFLNNHNALVHLFRTARDKLREADIPEFQIRLFGVVGGNQYELPTADTIGAIVYDGGPETMTDYDVVIQQLSRTDFIRRKQNDIRSEYLSGIYDAITRGD</sequence>